<protein>
    <recommendedName>
        <fullName evidence="1">Gamma-glutamylcyclotransferase AIG2-like domain-containing protein</fullName>
    </recommendedName>
</protein>
<dbReference type="Pfam" id="PF06094">
    <property type="entry name" value="GGACT"/>
    <property type="match status" value="1"/>
</dbReference>
<dbReference type="AlphaFoldDB" id="A0ABD3TGR8"/>
<evidence type="ECO:0000313" key="2">
    <source>
        <dbReference type="EMBL" id="KAL3836226.1"/>
    </source>
</evidence>
<dbReference type="Gene3D" id="3.10.490.10">
    <property type="entry name" value="Gamma-glutamyl cyclotransferase-like"/>
    <property type="match status" value="1"/>
</dbReference>
<reference evidence="2 3" key="1">
    <citation type="submission" date="2024-11" db="EMBL/GenBank/DDBJ databases">
        <title>Chromosome-level genome assembly of the freshwater bivalve Anodonta woodiana.</title>
        <authorList>
            <person name="Chen X."/>
        </authorList>
    </citation>
    <scope>NUCLEOTIDE SEQUENCE [LARGE SCALE GENOMIC DNA]</scope>
    <source>
        <strain evidence="2">MN2024</strain>
        <tissue evidence="2">Gills</tissue>
    </source>
</reference>
<gene>
    <name evidence="2" type="ORF">ACJMK2_021665</name>
</gene>
<evidence type="ECO:0000313" key="3">
    <source>
        <dbReference type="Proteomes" id="UP001634394"/>
    </source>
</evidence>
<accession>A0ABD3TGR8</accession>
<dbReference type="EMBL" id="JBJQND010000018">
    <property type="protein sequence ID" value="KAL3836226.1"/>
    <property type="molecule type" value="Genomic_DNA"/>
</dbReference>
<comment type="caution">
    <text evidence="2">The sequence shown here is derived from an EMBL/GenBank/DDBJ whole genome shotgun (WGS) entry which is preliminary data.</text>
</comment>
<dbReference type="InterPro" id="IPR009288">
    <property type="entry name" value="AIG2-like_dom"/>
</dbReference>
<dbReference type="SUPFAM" id="SSF110857">
    <property type="entry name" value="Gamma-glutamyl cyclotransferase-like"/>
    <property type="match status" value="1"/>
</dbReference>
<sequence>MILRPDIVTDLTKYTGKNSTILNPRFLILLVVINVIGEVYEVDGESFQALDELEDYPNDGNMASCGDTIQCWCYLLYNFRPSFLNLPYQEEYDDWKRPEDERYVGKRERDCSLFQEVCANFAE</sequence>
<keyword evidence="3" id="KW-1185">Reference proteome</keyword>
<feature type="domain" description="Gamma-glutamylcyclotransferase AIG2-like" evidence="1">
    <location>
        <begin position="34"/>
        <end position="96"/>
    </location>
</feature>
<evidence type="ECO:0000259" key="1">
    <source>
        <dbReference type="Pfam" id="PF06094"/>
    </source>
</evidence>
<organism evidence="2 3">
    <name type="scientific">Sinanodonta woodiana</name>
    <name type="common">Chinese pond mussel</name>
    <name type="synonym">Anodonta woodiana</name>
    <dbReference type="NCBI Taxonomy" id="1069815"/>
    <lineage>
        <taxon>Eukaryota</taxon>
        <taxon>Metazoa</taxon>
        <taxon>Spiralia</taxon>
        <taxon>Lophotrochozoa</taxon>
        <taxon>Mollusca</taxon>
        <taxon>Bivalvia</taxon>
        <taxon>Autobranchia</taxon>
        <taxon>Heteroconchia</taxon>
        <taxon>Palaeoheterodonta</taxon>
        <taxon>Unionida</taxon>
        <taxon>Unionoidea</taxon>
        <taxon>Unionidae</taxon>
        <taxon>Unioninae</taxon>
        <taxon>Sinanodonta</taxon>
    </lineage>
</organism>
<proteinExistence type="predicted"/>
<name>A0ABD3TGR8_SINWO</name>
<dbReference type="InterPro" id="IPR036568">
    <property type="entry name" value="GGCT-like_sf"/>
</dbReference>
<dbReference type="Proteomes" id="UP001634394">
    <property type="component" value="Unassembled WGS sequence"/>
</dbReference>